<evidence type="ECO:0000256" key="16">
    <source>
        <dbReference type="ARBA" id="ARBA00080849"/>
    </source>
</evidence>
<dbReference type="Proteomes" id="UP000594262">
    <property type="component" value="Unplaced"/>
</dbReference>
<evidence type="ECO:0000256" key="5">
    <source>
        <dbReference type="ARBA" id="ARBA00022694"/>
    </source>
</evidence>
<evidence type="ECO:0000256" key="9">
    <source>
        <dbReference type="ARBA" id="ARBA00052184"/>
    </source>
</evidence>
<dbReference type="CDD" id="cd02568">
    <property type="entry name" value="PseudoU_synth_PUS1_PUS2"/>
    <property type="match status" value="1"/>
</dbReference>
<dbReference type="GO" id="GO:0005634">
    <property type="term" value="C:nucleus"/>
    <property type="evidence" value="ECO:0007669"/>
    <property type="project" value="UniProtKB-SubCell"/>
</dbReference>
<dbReference type="InterPro" id="IPR020103">
    <property type="entry name" value="PsdUridine_synth_cat_dom_sf"/>
</dbReference>
<feature type="active site" description="Nucleophile" evidence="18">
    <location>
        <position position="170"/>
    </location>
</feature>
<feature type="compositionally biased region" description="Basic residues" evidence="20">
    <location>
        <begin position="452"/>
        <end position="462"/>
    </location>
</feature>
<evidence type="ECO:0000256" key="6">
    <source>
        <dbReference type="ARBA" id="ARBA00023235"/>
    </source>
</evidence>
<feature type="compositionally biased region" description="Basic and acidic residues" evidence="20">
    <location>
        <begin position="35"/>
        <end position="66"/>
    </location>
</feature>
<proteinExistence type="inferred from homology"/>
<dbReference type="PANTHER" id="PTHR11142">
    <property type="entry name" value="PSEUDOURIDYLATE SYNTHASE"/>
    <property type="match status" value="1"/>
</dbReference>
<keyword evidence="7" id="KW-0539">Nucleus</keyword>
<evidence type="ECO:0000256" key="2">
    <source>
        <dbReference type="ARBA" id="ARBA00004123"/>
    </source>
</evidence>
<dbReference type="Gene3D" id="3.30.70.660">
    <property type="entry name" value="Pseudouridine synthase I, catalytic domain, C-terminal subdomain"/>
    <property type="match status" value="1"/>
</dbReference>
<evidence type="ECO:0000256" key="17">
    <source>
        <dbReference type="ARBA" id="ARBA00081344"/>
    </source>
</evidence>
<dbReference type="GO" id="GO:0003723">
    <property type="term" value="F:RNA binding"/>
    <property type="evidence" value="ECO:0007669"/>
    <property type="project" value="InterPro"/>
</dbReference>
<evidence type="ECO:0000256" key="19">
    <source>
        <dbReference type="PIRSR" id="PIRSR641708-2"/>
    </source>
</evidence>
<comment type="subunit">
    <text evidence="11">Monomer. Forms a complex with RARG and the SRA1 RNA in the nucleus.</text>
</comment>
<evidence type="ECO:0000256" key="20">
    <source>
        <dbReference type="SAM" id="MobiDB-lite"/>
    </source>
</evidence>
<reference evidence="22" key="1">
    <citation type="submission" date="2021-01" db="UniProtKB">
        <authorList>
            <consortium name="EnsemblMetazoa"/>
        </authorList>
    </citation>
    <scope>IDENTIFICATION</scope>
</reference>
<comment type="function">
    <text evidence="10">Pseudouridylate synthase that catalyzes pseudouridylation of tRNAs and mRNAs. Acts on positions 27/28 in the anticodon stem and also positions 34 and 36 in the anticodon of an intron containing tRNA. Also catalyzes pseudouridylation of mRNAs: mediates pseudouridylation of mRNAs with the consensus sequence 5'-UGUAG-3'. Acts as a regulator of pre-mRNA splicing by mediating pseudouridylation of pre-mRNAs at locations associated with alternatively spliced regions. Pseudouridylation of pre-mRNAs near splice sites directly regulates mRNA splicing and mRNA 3'-end processing. Involved in regulation of nuclear receptor activity through pseudouridylation of SRA1 mRNA.</text>
</comment>
<dbReference type="FunFam" id="3.30.70.660:FF:000002">
    <property type="entry name" value="tRNA pseudouridine synthase"/>
    <property type="match status" value="1"/>
</dbReference>
<feature type="compositionally biased region" description="Acidic residues" evidence="20">
    <location>
        <begin position="67"/>
        <end position="83"/>
    </location>
</feature>
<feature type="domain" description="Pseudouridine synthase I TruA alpha/beta" evidence="21">
    <location>
        <begin position="260"/>
        <end position="363"/>
    </location>
</feature>
<dbReference type="InterPro" id="IPR020095">
    <property type="entry name" value="PsdUridine_synth_TruA_C"/>
</dbReference>
<evidence type="ECO:0000313" key="23">
    <source>
        <dbReference type="Proteomes" id="UP000594262"/>
    </source>
</evidence>
<dbReference type="InterPro" id="IPR020097">
    <property type="entry name" value="PsdUridine_synth_TruA_a/b_dom"/>
</dbReference>
<dbReference type="NCBIfam" id="TIGR00071">
    <property type="entry name" value="hisT_truA"/>
    <property type="match status" value="1"/>
</dbReference>
<evidence type="ECO:0000256" key="11">
    <source>
        <dbReference type="ARBA" id="ARBA00064589"/>
    </source>
</evidence>
<evidence type="ECO:0000256" key="18">
    <source>
        <dbReference type="PIRSR" id="PIRSR641708-1"/>
    </source>
</evidence>
<evidence type="ECO:0000256" key="12">
    <source>
        <dbReference type="ARBA" id="ARBA00066509"/>
    </source>
</evidence>
<evidence type="ECO:0000256" key="13">
    <source>
        <dbReference type="ARBA" id="ARBA00068582"/>
    </source>
</evidence>
<dbReference type="GO" id="GO:0006397">
    <property type="term" value="P:mRNA processing"/>
    <property type="evidence" value="ECO:0007669"/>
    <property type="project" value="UniProtKB-KW"/>
</dbReference>
<feature type="region of interest" description="Disordered" evidence="20">
    <location>
        <begin position="1"/>
        <end position="20"/>
    </location>
</feature>
<dbReference type="PANTHER" id="PTHR11142:SF4">
    <property type="entry name" value="PSEUDOURIDYLATE SYNTHASE 1 HOMOLOG"/>
    <property type="match status" value="1"/>
</dbReference>
<dbReference type="RefSeq" id="XP_066924344.1">
    <property type="nucleotide sequence ID" value="XM_067068243.1"/>
</dbReference>
<evidence type="ECO:0000256" key="8">
    <source>
        <dbReference type="ARBA" id="ARBA00036943"/>
    </source>
</evidence>
<feature type="binding site" evidence="19">
    <location>
        <position position="225"/>
    </location>
    <ligand>
        <name>substrate</name>
    </ligand>
</feature>
<evidence type="ECO:0000256" key="1">
    <source>
        <dbReference type="ARBA" id="ARBA00001166"/>
    </source>
</evidence>
<evidence type="ECO:0000313" key="22">
    <source>
        <dbReference type="EnsemblMetazoa" id="CLYHEMP020914.2"/>
    </source>
</evidence>
<dbReference type="SUPFAM" id="SSF55120">
    <property type="entry name" value="Pseudouridine synthase"/>
    <property type="match status" value="1"/>
</dbReference>
<evidence type="ECO:0000256" key="3">
    <source>
        <dbReference type="ARBA" id="ARBA00009375"/>
    </source>
</evidence>
<dbReference type="InterPro" id="IPR041708">
    <property type="entry name" value="PUS1/PUS2-like"/>
</dbReference>
<dbReference type="InterPro" id="IPR001406">
    <property type="entry name" value="PsdUridine_synth_TruA"/>
</dbReference>
<dbReference type="EC" id="5.4.99.12" evidence="12"/>
<dbReference type="OrthoDB" id="10256309at2759"/>
<evidence type="ECO:0000256" key="4">
    <source>
        <dbReference type="ARBA" id="ARBA00022664"/>
    </source>
</evidence>
<dbReference type="GO" id="GO:0031119">
    <property type="term" value="P:tRNA pseudouridine synthesis"/>
    <property type="evidence" value="ECO:0007669"/>
    <property type="project" value="InterPro"/>
</dbReference>
<dbReference type="AlphaFoldDB" id="A0A7M6DPS2"/>
<comment type="similarity">
    <text evidence="3">Belongs to the tRNA pseudouridine synthase TruA family.</text>
</comment>
<comment type="catalytic activity">
    <reaction evidence="9">
        <text>uridine(38/39/40) in tRNA = pseudouridine(38/39/40) in tRNA</text>
        <dbReference type="Rhea" id="RHEA:22376"/>
        <dbReference type="Rhea" id="RHEA-COMP:10085"/>
        <dbReference type="Rhea" id="RHEA-COMP:10087"/>
        <dbReference type="ChEBI" id="CHEBI:65314"/>
        <dbReference type="ChEBI" id="CHEBI:65315"/>
        <dbReference type="EC" id="5.4.99.12"/>
    </reaction>
</comment>
<dbReference type="Pfam" id="PF01416">
    <property type="entry name" value="PseudoU_synth_1"/>
    <property type="match status" value="1"/>
</dbReference>
<feature type="compositionally biased region" description="Low complexity" evidence="20">
    <location>
        <begin position="483"/>
        <end position="494"/>
    </location>
</feature>
<dbReference type="GO" id="GO:1990481">
    <property type="term" value="P:mRNA pseudouridine synthesis"/>
    <property type="evidence" value="ECO:0007669"/>
    <property type="project" value="TreeGrafter"/>
</dbReference>
<feature type="region of interest" description="Disordered" evidence="20">
    <location>
        <begin position="35"/>
        <end position="83"/>
    </location>
</feature>
<dbReference type="GeneID" id="136811618"/>
<dbReference type="InterPro" id="IPR020094">
    <property type="entry name" value="TruA/RsuA/RluB/E/F_N"/>
</dbReference>
<dbReference type="GO" id="GO:0160147">
    <property type="term" value="F:tRNA pseudouridine(38-40) synthase activity"/>
    <property type="evidence" value="ECO:0007669"/>
    <property type="project" value="UniProtKB-EC"/>
</dbReference>
<name>A0A7M6DPS2_9CNID</name>
<keyword evidence="5" id="KW-0819">tRNA processing</keyword>
<keyword evidence="4" id="KW-0507">mRNA processing</keyword>
<sequence>MAVPLDQYLAEDGNDQDLLTETPQEIFQKIKEEQEKYQQEKLSEPSNKKIKVEDGEFLDEKKPVKEEEIEEGELEDGEVPDDDGAYVEVPVVNPIIKAEEEERKKKKVALLLSYCGAKYHGMQKNPDVETIELKLLQALVKIGSIPEMHMQYYLDDNVNQLSFQRAARTDKGVSAVRQVASLKLIANDNFIEELNQALPKDIRSYGYERVTKTFDSKCACSGRSYEYLCPSFAFAPDKNTMDSSYRISDEHLAFLNSLLAQYLGTHNFHNFTSGKHPSDKSANRYITKCEAKKPFECRAHEFIAIGITGQSFMIHQIRKMIGLCIAICRGFCSKEHIEAAWGFNKLDIPRAPGLGLLLERVEYQQYNEKYGNDGLHNPLTWQDLELEVERFKIECIWQSIMEEEIKKSPMVIWLKTLANHTYSTVGMNQPQDTGYKGQKGVFPTNVPNSNNKRGRGTYRGHKRPWESGPRGGGRGGRGGRGGWNNNNNRGGANK</sequence>
<dbReference type="EnsemblMetazoa" id="CLYHEMT020914.2">
    <property type="protein sequence ID" value="CLYHEMP020914.2"/>
    <property type="gene ID" value="CLYHEMG020914"/>
</dbReference>
<feature type="compositionally biased region" description="Gly residues" evidence="20">
    <location>
        <begin position="469"/>
        <end position="482"/>
    </location>
</feature>
<accession>A0A7M6DPS2</accession>
<dbReference type="FunFam" id="3.30.70.580:FF:000002">
    <property type="entry name" value="tRNA pseudouridine synthase"/>
    <property type="match status" value="1"/>
</dbReference>
<evidence type="ECO:0000256" key="15">
    <source>
        <dbReference type="ARBA" id="ARBA00079087"/>
    </source>
</evidence>
<evidence type="ECO:0000256" key="14">
    <source>
        <dbReference type="ARBA" id="ARBA00075153"/>
    </source>
</evidence>
<dbReference type="EnsemblMetazoa" id="CLYHEMT020914.1">
    <property type="protein sequence ID" value="CLYHEMP020914.1"/>
    <property type="gene ID" value="CLYHEMG020914"/>
</dbReference>
<evidence type="ECO:0000259" key="21">
    <source>
        <dbReference type="Pfam" id="PF01416"/>
    </source>
</evidence>
<comment type="catalytic activity">
    <reaction evidence="1">
        <text>a uridine in mRNA = a pseudouridine in mRNA</text>
        <dbReference type="Rhea" id="RHEA:56644"/>
        <dbReference type="Rhea" id="RHEA-COMP:14658"/>
        <dbReference type="Rhea" id="RHEA-COMP:14659"/>
        <dbReference type="ChEBI" id="CHEBI:65314"/>
        <dbReference type="ChEBI" id="CHEBI:65315"/>
    </reaction>
</comment>
<feature type="region of interest" description="Disordered" evidence="20">
    <location>
        <begin position="428"/>
        <end position="494"/>
    </location>
</feature>
<evidence type="ECO:0000256" key="10">
    <source>
        <dbReference type="ARBA" id="ARBA00053709"/>
    </source>
</evidence>
<keyword evidence="23" id="KW-1185">Reference proteome</keyword>
<organism evidence="22 23">
    <name type="scientific">Clytia hemisphaerica</name>
    <dbReference type="NCBI Taxonomy" id="252671"/>
    <lineage>
        <taxon>Eukaryota</taxon>
        <taxon>Metazoa</taxon>
        <taxon>Cnidaria</taxon>
        <taxon>Hydrozoa</taxon>
        <taxon>Hydroidolina</taxon>
        <taxon>Leptothecata</taxon>
        <taxon>Obeliida</taxon>
        <taxon>Clytiidae</taxon>
        <taxon>Clytia</taxon>
    </lineage>
</organism>
<comment type="subcellular location">
    <subcellularLocation>
        <location evidence="2">Nucleus</location>
    </subcellularLocation>
</comment>
<evidence type="ECO:0000256" key="7">
    <source>
        <dbReference type="ARBA" id="ARBA00023242"/>
    </source>
</evidence>
<comment type="catalytic activity">
    <reaction evidence="8">
        <text>a uridine in tRNA = a pseudouridine in tRNA</text>
        <dbReference type="Rhea" id="RHEA:54572"/>
        <dbReference type="Rhea" id="RHEA-COMP:13339"/>
        <dbReference type="Rhea" id="RHEA-COMP:13934"/>
        <dbReference type="ChEBI" id="CHEBI:65314"/>
        <dbReference type="ChEBI" id="CHEBI:65315"/>
    </reaction>
</comment>
<keyword evidence="6" id="KW-0413">Isomerase</keyword>
<protein>
    <recommendedName>
        <fullName evidence="13">Pseudouridylate synthase 1 homolog</fullName>
        <ecNumber evidence="12">5.4.99.12</ecNumber>
    </recommendedName>
    <alternativeName>
        <fullName evidence="14">tRNA pseudouridine synthase 1</fullName>
    </alternativeName>
    <alternativeName>
        <fullName evidence="17">tRNA pseudouridine(38-40) synthase</fullName>
    </alternativeName>
    <alternativeName>
        <fullName evidence="15">tRNA pseudouridylate synthase I</fullName>
    </alternativeName>
    <alternativeName>
        <fullName evidence="16">tRNA-uridine isomerase I</fullName>
    </alternativeName>
</protein>
<dbReference type="RefSeq" id="XP_066924343.1">
    <property type="nucleotide sequence ID" value="XM_067068242.1"/>
</dbReference>
<dbReference type="Gene3D" id="3.30.70.580">
    <property type="entry name" value="Pseudouridine synthase I, catalytic domain, N-terminal subdomain"/>
    <property type="match status" value="1"/>
</dbReference>